<evidence type="ECO:0000256" key="13">
    <source>
        <dbReference type="ARBA" id="ARBA00056882"/>
    </source>
</evidence>
<keyword evidence="8 16" id="KW-1133">Transmembrane helix</keyword>
<evidence type="ECO:0000256" key="1">
    <source>
        <dbReference type="ARBA" id="ARBA00004454"/>
    </source>
</evidence>
<feature type="transmembrane region" description="Helical" evidence="16">
    <location>
        <begin position="90"/>
        <end position="110"/>
    </location>
</feature>
<evidence type="ECO:0000256" key="15">
    <source>
        <dbReference type="ARBA" id="ARBA00081690"/>
    </source>
</evidence>
<feature type="transmembrane region" description="Helical" evidence="16">
    <location>
        <begin position="130"/>
        <end position="148"/>
    </location>
</feature>
<evidence type="ECO:0000256" key="12">
    <source>
        <dbReference type="ARBA" id="ARBA00037956"/>
    </source>
</evidence>
<keyword evidence="9" id="KW-0793">Thylakoid</keyword>
<evidence type="ECO:0000256" key="5">
    <source>
        <dbReference type="ARBA" id="ARBA00022692"/>
    </source>
</evidence>
<evidence type="ECO:0000256" key="3">
    <source>
        <dbReference type="ARBA" id="ARBA00022531"/>
    </source>
</evidence>
<evidence type="ECO:0000256" key="4">
    <source>
        <dbReference type="ARBA" id="ARBA00022640"/>
    </source>
</evidence>
<evidence type="ECO:0000256" key="6">
    <source>
        <dbReference type="ARBA" id="ARBA00022737"/>
    </source>
</evidence>
<protein>
    <recommendedName>
        <fullName evidence="14">Photosystem II 22 kDa protein, chloroplastic</fullName>
    </recommendedName>
    <alternativeName>
        <fullName evidence="15">CP22</fullName>
    </alternativeName>
</protein>
<evidence type="ECO:0000256" key="8">
    <source>
        <dbReference type="ARBA" id="ARBA00022989"/>
    </source>
</evidence>
<dbReference type="GO" id="GO:0009523">
    <property type="term" value="C:photosystem II"/>
    <property type="evidence" value="ECO:0007669"/>
    <property type="project" value="UniProtKB-KW"/>
</dbReference>
<proteinExistence type="inferred from homology"/>
<evidence type="ECO:0000256" key="14">
    <source>
        <dbReference type="ARBA" id="ARBA00071209"/>
    </source>
</evidence>
<name>A0A9R1VAK3_LACSA</name>
<dbReference type="Gramene" id="rna-gnl|WGS:NBSK|LSAT_6X35480_mrna">
    <property type="protein sequence ID" value="cds-PLY62122.1"/>
    <property type="gene ID" value="gene-LSAT_6X35480"/>
</dbReference>
<dbReference type="InterPro" id="IPR022796">
    <property type="entry name" value="Chloroa_b-bind"/>
</dbReference>
<keyword evidence="18" id="KW-1185">Reference proteome</keyword>
<dbReference type="OrthoDB" id="48883at2759"/>
<dbReference type="GO" id="GO:0015979">
    <property type="term" value="P:photosynthesis"/>
    <property type="evidence" value="ECO:0007669"/>
    <property type="project" value="UniProtKB-KW"/>
</dbReference>
<keyword evidence="10 16" id="KW-0472">Membrane</keyword>
<evidence type="ECO:0000313" key="18">
    <source>
        <dbReference type="Proteomes" id="UP000235145"/>
    </source>
</evidence>
<organism evidence="17 18">
    <name type="scientific">Lactuca sativa</name>
    <name type="common">Garden lettuce</name>
    <dbReference type="NCBI Taxonomy" id="4236"/>
    <lineage>
        <taxon>Eukaryota</taxon>
        <taxon>Viridiplantae</taxon>
        <taxon>Streptophyta</taxon>
        <taxon>Embryophyta</taxon>
        <taxon>Tracheophyta</taxon>
        <taxon>Spermatophyta</taxon>
        <taxon>Magnoliopsida</taxon>
        <taxon>eudicotyledons</taxon>
        <taxon>Gunneridae</taxon>
        <taxon>Pentapetalae</taxon>
        <taxon>asterids</taxon>
        <taxon>campanulids</taxon>
        <taxon>Asterales</taxon>
        <taxon>Asteraceae</taxon>
        <taxon>Cichorioideae</taxon>
        <taxon>Cichorieae</taxon>
        <taxon>Lactucinae</taxon>
        <taxon>Lactuca</taxon>
    </lineage>
</organism>
<dbReference type="Gene3D" id="1.10.3460.10">
    <property type="entry name" value="Chlorophyll a/b binding protein domain"/>
    <property type="match status" value="2"/>
</dbReference>
<accession>A0A9R1VAK3</accession>
<dbReference type="PANTHER" id="PTHR14154">
    <property type="entry name" value="UPF0041 BRAIN PROTEIN 44-RELATED"/>
    <property type="match status" value="1"/>
</dbReference>
<gene>
    <name evidence="17" type="ORF">LSAT_V11C600312150</name>
</gene>
<evidence type="ECO:0000256" key="2">
    <source>
        <dbReference type="ARBA" id="ARBA00022528"/>
    </source>
</evidence>
<keyword evidence="4" id="KW-0934">Plastid</keyword>
<keyword evidence="7" id="KW-0809">Transit peptide</keyword>
<evidence type="ECO:0000256" key="16">
    <source>
        <dbReference type="SAM" id="Phobius"/>
    </source>
</evidence>
<comment type="similarity">
    <text evidence="12">Belongs to the ELIP/psbS family.</text>
</comment>
<keyword evidence="11" id="KW-0604">Photosystem II</keyword>
<evidence type="ECO:0000256" key="11">
    <source>
        <dbReference type="ARBA" id="ARBA00023276"/>
    </source>
</evidence>
<dbReference type="FunFam" id="1.10.3460.10:FF:000008">
    <property type="entry name" value="Photosystem II 22 kDa protein, chloroplastic"/>
    <property type="match status" value="2"/>
</dbReference>
<comment type="caution">
    <text evidence="17">The sequence shown here is derived from an EMBL/GenBank/DDBJ whole genome shotgun (WGS) entry which is preliminary data.</text>
</comment>
<keyword evidence="6" id="KW-0677">Repeat</keyword>
<evidence type="ECO:0000256" key="7">
    <source>
        <dbReference type="ARBA" id="ARBA00022946"/>
    </source>
</evidence>
<keyword evidence="5 16" id="KW-0812">Transmembrane</keyword>
<dbReference type="SMR" id="A0A9R1VAK3"/>
<comment type="subcellular location">
    <subcellularLocation>
        <location evidence="1">Plastid</location>
        <location evidence="1">Chloroplast thylakoid membrane</location>
        <topology evidence="1">Multi-pass membrane protein</topology>
    </subcellularLocation>
</comment>
<evidence type="ECO:0000313" key="17">
    <source>
        <dbReference type="EMBL" id="KAJ0201402.1"/>
    </source>
</evidence>
<evidence type="ECO:0000256" key="10">
    <source>
        <dbReference type="ARBA" id="ARBA00023136"/>
    </source>
</evidence>
<dbReference type="Proteomes" id="UP000235145">
    <property type="component" value="Unassembled WGS sequence"/>
</dbReference>
<dbReference type="Pfam" id="PF00504">
    <property type="entry name" value="Chloroa_b-bind"/>
    <property type="match status" value="1"/>
</dbReference>
<keyword evidence="2" id="KW-0150">Chloroplast</keyword>
<dbReference type="SUPFAM" id="SSF103511">
    <property type="entry name" value="Chlorophyll a-b binding protein"/>
    <property type="match status" value="2"/>
</dbReference>
<dbReference type="GO" id="GO:0009535">
    <property type="term" value="C:chloroplast thylakoid membrane"/>
    <property type="evidence" value="ECO:0000318"/>
    <property type="project" value="GO_Central"/>
</dbReference>
<evidence type="ECO:0000256" key="9">
    <source>
        <dbReference type="ARBA" id="ARBA00023078"/>
    </source>
</evidence>
<dbReference type="EMBL" id="NBSK02000006">
    <property type="protein sequence ID" value="KAJ0201402.1"/>
    <property type="molecule type" value="Genomic_DNA"/>
</dbReference>
<sequence length="262" mass="27623">MAQAMLLTSNTILSGQPLLQSLKPKPFSYHLLPRNLPNLSPATKFTSPVALFKSKAKAPVKKAVVSKPKVEDGIFGTSGGIGFTKQNELFVGRVAMIGFAASLLGEGITGKGILQQLNLETGIPIYEAEPLLLFFILFTLLGAIGALGDRGRFVDEPTTGLDKAVIPPGKGVRGALGLKEGGPLFGFTKANELFVGRLAQLGIAFSLIGEIITGKGALAQLNIETGIPISDIEPLVLFNVAFFFIAALNPGTGKFVTDEEED</sequence>
<reference evidence="17 18" key="1">
    <citation type="journal article" date="2017" name="Nat. Commun.">
        <title>Genome assembly with in vitro proximity ligation data and whole-genome triplication in lettuce.</title>
        <authorList>
            <person name="Reyes-Chin-Wo S."/>
            <person name="Wang Z."/>
            <person name="Yang X."/>
            <person name="Kozik A."/>
            <person name="Arikit S."/>
            <person name="Song C."/>
            <person name="Xia L."/>
            <person name="Froenicke L."/>
            <person name="Lavelle D.O."/>
            <person name="Truco M.J."/>
            <person name="Xia R."/>
            <person name="Zhu S."/>
            <person name="Xu C."/>
            <person name="Xu H."/>
            <person name="Xu X."/>
            <person name="Cox K."/>
            <person name="Korf I."/>
            <person name="Meyers B.C."/>
            <person name="Michelmore R.W."/>
        </authorList>
    </citation>
    <scope>NUCLEOTIDE SEQUENCE [LARGE SCALE GENOMIC DNA]</scope>
    <source>
        <strain evidence="18">cv. Salinas</strain>
        <tissue evidence="17">Seedlings</tissue>
    </source>
</reference>
<dbReference type="AlphaFoldDB" id="A0A9R1VAK3"/>
<comment type="function">
    <text evidence="13">Seems to be involved in non-photochemical quenching, a process maintains the balance between dissipation and utilization of light energy to minimize generation of oxidizing molecules, thereby protecting the plant against photo-oxidative damage.</text>
</comment>
<keyword evidence="3" id="KW-0602">Photosynthesis</keyword>